<keyword evidence="1" id="KW-0175">Coiled coil</keyword>
<evidence type="ECO:0000313" key="3">
    <source>
        <dbReference type="Proteomes" id="UP000039865"/>
    </source>
</evidence>
<feature type="coiled-coil region" evidence="1">
    <location>
        <begin position="197"/>
        <end position="224"/>
    </location>
</feature>
<dbReference type="AlphaFoldDB" id="A0A078AH27"/>
<sequence length="652" mass="75370">MSDNIETELKPEIERQKNQIDQLTYQVSNLETENQALITKNQDLKDQLVVLDEGLEEQTLDIMGEILEMQKELVDITFGYAHIVSNSVGYEVPQDLKILIGGEFNNWERVPMIRISERLFIYKTKVMAGYKYKFNFLTSESTDTTLDYRQPVAYSIFNDGNHCNYKYAIKTSNPNGPESSYKEVIEKMPEFIRPETMNKYNKKLEELNEQLNQLQSTSPDFNHEKAEQLNIQDEESKIELVQNALRRNKYLFQLIGPLNEIQNYAIASQQMTLKDKTIEQLNSVQKERESIFLIISEIFAGRYVKNKDANPIYYLIIGFNKFTNKVIIMRIFDQNGLLISDSNGNYSFALQIDDTNFISDYQILTQKEQSDLINDIFTNNNHILGLKYEIDETLGFKQYIPLETNPAGIDFQNDYYMELSSGGFPTTVKNVNFGAVKTQAMRVGSEFNYINTPMIYIYTSEYSSTAINIFHIHLTDHSEKKQAFQALYIRDDQSASDFESFQQDQNGQIPRYKILIQQQKIIAVLYNGEKGVENLSFNEVKYCLGDLCQLVAVSPVQLLEQTVKFELKRIPLGLIVSLNQENQVIQDQPLFQIHTFCRANSHFDEWPGLLEVTTKSEKSDGLILKNGRDLAIPACAFADNAALQREYDYWNR</sequence>
<dbReference type="Proteomes" id="UP000039865">
    <property type="component" value="Unassembled WGS sequence"/>
</dbReference>
<dbReference type="InParanoid" id="A0A078AH27"/>
<proteinExistence type="predicted"/>
<organism evidence="2 3">
    <name type="scientific">Stylonychia lemnae</name>
    <name type="common">Ciliate</name>
    <dbReference type="NCBI Taxonomy" id="5949"/>
    <lineage>
        <taxon>Eukaryota</taxon>
        <taxon>Sar</taxon>
        <taxon>Alveolata</taxon>
        <taxon>Ciliophora</taxon>
        <taxon>Intramacronucleata</taxon>
        <taxon>Spirotrichea</taxon>
        <taxon>Stichotrichia</taxon>
        <taxon>Sporadotrichida</taxon>
        <taxon>Oxytrichidae</taxon>
        <taxon>Stylonychinae</taxon>
        <taxon>Stylonychia</taxon>
    </lineage>
</organism>
<dbReference type="EMBL" id="CCKQ01009344">
    <property type="protein sequence ID" value="CDW80822.1"/>
    <property type="molecule type" value="Genomic_DNA"/>
</dbReference>
<dbReference type="OrthoDB" id="320742at2759"/>
<evidence type="ECO:0000256" key="1">
    <source>
        <dbReference type="SAM" id="Coils"/>
    </source>
</evidence>
<dbReference type="InterPro" id="IPR014756">
    <property type="entry name" value="Ig_E-set"/>
</dbReference>
<keyword evidence="3" id="KW-1185">Reference proteome</keyword>
<dbReference type="CDD" id="cd14686">
    <property type="entry name" value="bZIP"/>
    <property type="match status" value="1"/>
</dbReference>
<evidence type="ECO:0000313" key="2">
    <source>
        <dbReference type="EMBL" id="CDW80822.1"/>
    </source>
</evidence>
<gene>
    <name evidence="2" type="primary">Contig16234.g17291</name>
    <name evidence="2" type="ORF">STYLEM_9826</name>
</gene>
<dbReference type="SUPFAM" id="SSF81296">
    <property type="entry name" value="E set domains"/>
    <property type="match status" value="1"/>
</dbReference>
<feature type="coiled-coil region" evidence="1">
    <location>
        <begin position="13"/>
        <end position="47"/>
    </location>
</feature>
<accession>A0A078AH27</accession>
<protein>
    <submittedName>
        <fullName evidence="2">Uncharacterized protein</fullName>
    </submittedName>
</protein>
<name>A0A078AH27_STYLE</name>
<reference evidence="2 3" key="1">
    <citation type="submission" date="2014-06" db="EMBL/GenBank/DDBJ databases">
        <authorList>
            <person name="Swart Estienne"/>
        </authorList>
    </citation>
    <scope>NUCLEOTIDE SEQUENCE [LARGE SCALE GENOMIC DNA]</scope>
    <source>
        <strain evidence="2 3">130c</strain>
    </source>
</reference>